<protein>
    <submittedName>
        <fullName evidence="7">Cytochrome c</fullName>
    </submittedName>
</protein>
<evidence type="ECO:0000313" key="7">
    <source>
        <dbReference type="EMBL" id="MDA5093114.1"/>
    </source>
</evidence>
<organism evidence="7 8">
    <name type="scientific">Aliiroseovarius salicola</name>
    <dbReference type="NCBI Taxonomy" id="3009082"/>
    <lineage>
        <taxon>Bacteria</taxon>
        <taxon>Pseudomonadati</taxon>
        <taxon>Pseudomonadota</taxon>
        <taxon>Alphaproteobacteria</taxon>
        <taxon>Rhodobacterales</taxon>
        <taxon>Paracoccaceae</taxon>
        <taxon>Aliiroseovarius</taxon>
    </lineage>
</organism>
<dbReference type="PRINTS" id="PR00608">
    <property type="entry name" value="CYTCHROMECII"/>
</dbReference>
<keyword evidence="8" id="KW-1185">Reference proteome</keyword>
<keyword evidence="5" id="KW-0408">Iron</keyword>
<reference evidence="7 8" key="1">
    <citation type="submission" date="2023-01" db="EMBL/GenBank/DDBJ databases">
        <authorList>
            <person name="Yoon J.-W."/>
        </authorList>
    </citation>
    <scope>NUCLEOTIDE SEQUENCE [LARGE SCALE GENOMIC DNA]</scope>
    <source>
        <strain evidence="7 8">KMU-50</strain>
    </source>
</reference>
<evidence type="ECO:0000256" key="3">
    <source>
        <dbReference type="ARBA" id="ARBA00022723"/>
    </source>
</evidence>
<comment type="caution">
    <text evidence="7">The sequence shown here is derived from an EMBL/GenBank/DDBJ whole genome shotgun (WGS) entry which is preliminary data.</text>
</comment>
<evidence type="ECO:0000313" key="8">
    <source>
        <dbReference type="Proteomes" id="UP001528040"/>
    </source>
</evidence>
<dbReference type="InterPro" id="IPR015984">
    <property type="entry name" value="Cyt_c_prime_subgr"/>
</dbReference>
<feature type="signal peptide" evidence="6">
    <location>
        <begin position="1"/>
        <end position="23"/>
    </location>
</feature>
<sequence length="155" mass="15929">MRKSAIMTLAGMSMALIGNVALADEATDPAVKARTAIMQLYANNIGQLGAMAKGNVEYNAEAAMKAANNLALLVQLDQSTLWPQGTDNASMVGTRALPDLWKNFPDVMTKGESLGAAVTAMQGAAGTDLAALQGAMGGLGGACQACHKAYRAPDE</sequence>
<dbReference type="Proteomes" id="UP001528040">
    <property type="component" value="Unassembled WGS sequence"/>
</dbReference>
<evidence type="ECO:0000256" key="6">
    <source>
        <dbReference type="SAM" id="SignalP"/>
    </source>
</evidence>
<dbReference type="PIRSF" id="PIRSF000027">
    <property type="entry name" value="Cytc_c_prime"/>
    <property type="match status" value="1"/>
</dbReference>
<proteinExistence type="predicted"/>
<dbReference type="SUPFAM" id="SSF47175">
    <property type="entry name" value="Cytochromes"/>
    <property type="match status" value="1"/>
</dbReference>
<keyword evidence="1" id="KW-0813">Transport</keyword>
<evidence type="ECO:0000256" key="2">
    <source>
        <dbReference type="ARBA" id="ARBA00022617"/>
    </source>
</evidence>
<keyword evidence="2" id="KW-0349">Heme</keyword>
<name>A0ABT4VXZ1_9RHOB</name>
<gene>
    <name evidence="7" type="ORF">O2N63_03345</name>
</gene>
<dbReference type="InterPro" id="IPR002321">
    <property type="entry name" value="Cyt_c_II"/>
</dbReference>
<keyword evidence="4" id="KW-0249">Electron transport</keyword>
<evidence type="ECO:0000256" key="1">
    <source>
        <dbReference type="ARBA" id="ARBA00022448"/>
    </source>
</evidence>
<dbReference type="InterPro" id="IPR012127">
    <property type="entry name" value="Cyt_c_prime"/>
</dbReference>
<evidence type="ECO:0000256" key="4">
    <source>
        <dbReference type="ARBA" id="ARBA00022982"/>
    </source>
</evidence>
<dbReference type="Gene3D" id="1.20.120.10">
    <property type="entry name" value="Cytochrome c/b562"/>
    <property type="match status" value="1"/>
</dbReference>
<accession>A0ABT4VXZ1</accession>
<evidence type="ECO:0000256" key="5">
    <source>
        <dbReference type="ARBA" id="ARBA00023004"/>
    </source>
</evidence>
<dbReference type="Pfam" id="PF01322">
    <property type="entry name" value="Cytochrom_C_2"/>
    <property type="match status" value="1"/>
</dbReference>
<dbReference type="RefSeq" id="WP_271052727.1">
    <property type="nucleotide sequence ID" value="NZ_JAQIIO010000001.1"/>
</dbReference>
<dbReference type="PROSITE" id="PS51009">
    <property type="entry name" value="CYTCII"/>
    <property type="match status" value="1"/>
</dbReference>
<dbReference type="InterPro" id="IPR010980">
    <property type="entry name" value="Cyt_c/b562"/>
</dbReference>
<keyword evidence="3" id="KW-0479">Metal-binding</keyword>
<dbReference type="EMBL" id="JAQIIO010000001">
    <property type="protein sequence ID" value="MDA5093114.1"/>
    <property type="molecule type" value="Genomic_DNA"/>
</dbReference>
<feature type="chain" id="PRO_5045564633" evidence="6">
    <location>
        <begin position="24"/>
        <end position="155"/>
    </location>
</feature>
<keyword evidence="6" id="KW-0732">Signal</keyword>